<dbReference type="EMBL" id="MU005770">
    <property type="protein sequence ID" value="KAF2709224.1"/>
    <property type="molecule type" value="Genomic_DNA"/>
</dbReference>
<evidence type="ECO:0000256" key="1">
    <source>
        <dbReference type="SAM" id="Coils"/>
    </source>
</evidence>
<evidence type="ECO:0000256" key="2">
    <source>
        <dbReference type="SAM" id="MobiDB-lite"/>
    </source>
</evidence>
<evidence type="ECO:0000313" key="3">
    <source>
        <dbReference type="EMBL" id="KAF2709224.1"/>
    </source>
</evidence>
<feature type="region of interest" description="Disordered" evidence="2">
    <location>
        <begin position="372"/>
        <end position="408"/>
    </location>
</feature>
<feature type="coiled-coil region" evidence="1">
    <location>
        <begin position="41"/>
        <end position="68"/>
    </location>
</feature>
<keyword evidence="1" id="KW-0175">Coiled coil</keyword>
<gene>
    <name evidence="3" type="ORF">K504DRAFT_467201</name>
</gene>
<dbReference type="OrthoDB" id="5378679at2759"/>
<dbReference type="Proteomes" id="UP000799428">
    <property type="component" value="Unassembled WGS sequence"/>
</dbReference>
<sequence>MPMRLKTLNGAPLCANLDFSEETLLDEKDRDAKYTDFLRGVVTIRCAREEAEEAEEEEEEEEEVTSVKWRHLTDSTTRLQSGWSQPFLPAGGIYDEMPNFSYSLSNLQRSFDYVEQDSRLDDTTNTFDDTTIEVDNFRQYSLLLHDTLLSSQITPDTGVDTSISFSSFLSTSFGTFITNTSSPTPTNGQGPSTISQIPPSLAVTSLNSLPSPHHLRTIYPQTLTRNVVCVLTLQPERREVVVRNGGYRMQIYEIVVADDTKSDFKVSFWFRPPKPDSRAQDQRQEPLRSTLERAKVGDVLLLRNVVLNVFRENVYGQSLNASITRARTTVEVLKRGDGFSAAQLSALPAAVVETFVRVKRWANVHVVPDYATSRKRRGSSEKREHQSKRPLASSGPDNETLPPDTMET</sequence>
<protein>
    <submittedName>
        <fullName evidence="3">Uncharacterized protein</fullName>
    </submittedName>
</protein>
<keyword evidence="4" id="KW-1185">Reference proteome</keyword>
<dbReference type="AlphaFoldDB" id="A0A6G1K8T3"/>
<name>A0A6G1K8T3_9PLEO</name>
<proteinExistence type="predicted"/>
<accession>A0A6G1K8T3</accession>
<reference evidence="3" key="1">
    <citation type="journal article" date="2020" name="Stud. Mycol.">
        <title>101 Dothideomycetes genomes: a test case for predicting lifestyles and emergence of pathogens.</title>
        <authorList>
            <person name="Haridas S."/>
            <person name="Albert R."/>
            <person name="Binder M."/>
            <person name="Bloem J."/>
            <person name="Labutti K."/>
            <person name="Salamov A."/>
            <person name="Andreopoulos B."/>
            <person name="Baker S."/>
            <person name="Barry K."/>
            <person name="Bills G."/>
            <person name="Bluhm B."/>
            <person name="Cannon C."/>
            <person name="Castanera R."/>
            <person name="Culley D."/>
            <person name="Daum C."/>
            <person name="Ezra D."/>
            <person name="Gonzalez J."/>
            <person name="Henrissat B."/>
            <person name="Kuo A."/>
            <person name="Liang C."/>
            <person name="Lipzen A."/>
            <person name="Lutzoni F."/>
            <person name="Magnuson J."/>
            <person name="Mondo S."/>
            <person name="Nolan M."/>
            <person name="Ohm R."/>
            <person name="Pangilinan J."/>
            <person name="Park H.-J."/>
            <person name="Ramirez L."/>
            <person name="Alfaro M."/>
            <person name="Sun H."/>
            <person name="Tritt A."/>
            <person name="Yoshinaga Y."/>
            <person name="Zwiers L.-H."/>
            <person name="Turgeon B."/>
            <person name="Goodwin S."/>
            <person name="Spatafora J."/>
            <person name="Crous P."/>
            <person name="Grigoriev I."/>
        </authorList>
    </citation>
    <scope>NUCLEOTIDE SEQUENCE</scope>
    <source>
        <strain evidence="3">CBS 279.74</strain>
    </source>
</reference>
<organism evidence="3 4">
    <name type="scientific">Pleomassaria siparia CBS 279.74</name>
    <dbReference type="NCBI Taxonomy" id="1314801"/>
    <lineage>
        <taxon>Eukaryota</taxon>
        <taxon>Fungi</taxon>
        <taxon>Dikarya</taxon>
        <taxon>Ascomycota</taxon>
        <taxon>Pezizomycotina</taxon>
        <taxon>Dothideomycetes</taxon>
        <taxon>Pleosporomycetidae</taxon>
        <taxon>Pleosporales</taxon>
        <taxon>Pleomassariaceae</taxon>
        <taxon>Pleomassaria</taxon>
    </lineage>
</organism>
<evidence type="ECO:0000313" key="4">
    <source>
        <dbReference type="Proteomes" id="UP000799428"/>
    </source>
</evidence>